<evidence type="ECO:0000256" key="5">
    <source>
        <dbReference type="ARBA" id="ARBA00022741"/>
    </source>
</evidence>
<evidence type="ECO:0000256" key="6">
    <source>
        <dbReference type="ARBA" id="ARBA00022842"/>
    </source>
</evidence>
<dbReference type="InterPro" id="IPR013650">
    <property type="entry name" value="ATP-grasp_succ-CoA_synth-type"/>
</dbReference>
<organism evidence="9">
    <name type="scientific">hydrothermal vent metagenome</name>
    <dbReference type="NCBI Taxonomy" id="652676"/>
    <lineage>
        <taxon>unclassified sequences</taxon>
        <taxon>metagenomes</taxon>
        <taxon>ecological metagenomes</taxon>
    </lineage>
</organism>
<proteinExistence type="inferred from homology"/>
<dbReference type="SUPFAM" id="SSF56059">
    <property type="entry name" value="Glutathione synthetase ATP-binding domain-like"/>
    <property type="match status" value="1"/>
</dbReference>
<dbReference type="Pfam" id="PF00549">
    <property type="entry name" value="Ligase_CoA"/>
    <property type="match status" value="1"/>
</dbReference>
<dbReference type="FunFam" id="3.30.1490.20:FF:000002">
    <property type="entry name" value="Succinate--CoA ligase [ADP-forming] subunit beta"/>
    <property type="match status" value="1"/>
</dbReference>
<keyword evidence="3 9" id="KW-0436">Ligase</keyword>
<dbReference type="GO" id="GO:0004775">
    <property type="term" value="F:succinate-CoA ligase (ADP-forming) activity"/>
    <property type="evidence" value="ECO:0007669"/>
    <property type="project" value="UniProtKB-EC"/>
</dbReference>
<sequence length="393" mass="41458">MKIHEYQAKQILKTYGISAPSGCVCFTVADAVSAAEDIGGSRWAVKAQIHAGGRGEGGGVAVVGELNQVADAAERILDMTLVTEQTGPAGRKVSRLLVEGAVGIRKELYLGLVCDRSIQRVVLILSSAGGTDIEQVAKEWPEAISHYPIDPSKGLDTTEVAQMASNLGMDAAVAKEIGDLSAKLYALYWENDAVLAEINPLVIDVQGSLIALDAKLSFDGNALFRQTDLLDLRDEDEEDPGEIRASEYGLSYISLDGDIGCLVNGAGLAMATMDIITLYGGAPANFLDVGGGAATEQVAKAFEIMLENRKLKAILVNIFGGIMRCDVVAQGLLDAARTVELELPVVVRLEGANVEQGRSLLANAGLNILTANSMDDAARKVVHAAGAYRVDSD</sequence>
<dbReference type="Gene3D" id="3.30.470.20">
    <property type="entry name" value="ATP-grasp fold, B domain"/>
    <property type="match status" value="1"/>
</dbReference>
<dbReference type="InterPro" id="IPR013815">
    <property type="entry name" value="ATP_grasp_subdomain_1"/>
</dbReference>
<dbReference type="Pfam" id="PF08442">
    <property type="entry name" value="ATP-grasp_2"/>
    <property type="match status" value="1"/>
</dbReference>
<dbReference type="InterPro" id="IPR016102">
    <property type="entry name" value="Succinyl-CoA_synth-like"/>
</dbReference>
<dbReference type="NCBIfam" id="NF001913">
    <property type="entry name" value="PRK00696.1"/>
    <property type="match status" value="1"/>
</dbReference>
<feature type="domain" description="ATP-grasp fold succinyl-CoA synthetase-type" evidence="8">
    <location>
        <begin position="2"/>
        <end position="203"/>
    </location>
</feature>
<keyword evidence="4" id="KW-0479">Metal-binding</keyword>
<dbReference type="GO" id="GO:0005524">
    <property type="term" value="F:ATP binding"/>
    <property type="evidence" value="ECO:0007669"/>
    <property type="project" value="InterPro"/>
</dbReference>
<dbReference type="PIRSF" id="PIRSF001554">
    <property type="entry name" value="SucCS_beta"/>
    <property type="match status" value="1"/>
</dbReference>
<dbReference type="GO" id="GO:0042709">
    <property type="term" value="C:succinate-CoA ligase complex"/>
    <property type="evidence" value="ECO:0007669"/>
    <property type="project" value="TreeGrafter"/>
</dbReference>
<comment type="cofactor">
    <cofactor evidence="1">
        <name>Mg(2+)</name>
        <dbReference type="ChEBI" id="CHEBI:18420"/>
    </cofactor>
</comment>
<accession>A0A160TQH6</accession>
<dbReference type="AlphaFoldDB" id="A0A160TQH6"/>
<reference evidence="9" key="1">
    <citation type="submission" date="2015-10" db="EMBL/GenBank/DDBJ databases">
        <authorList>
            <person name="Gilbert D.G."/>
        </authorList>
    </citation>
    <scope>NUCLEOTIDE SEQUENCE</scope>
</reference>
<dbReference type="FunFam" id="3.40.50.261:FF:000001">
    <property type="entry name" value="Succinate--CoA ligase [ADP-forming] subunit beta"/>
    <property type="match status" value="1"/>
</dbReference>
<gene>
    <name evidence="9" type="ORF">MGWOODY_XGa2954</name>
</gene>
<dbReference type="InterPro" id="IPR017866">
    <property type="entry name" value="Succ-CoA_synthase_bsu_CS"/>
</dbReference>
<dbReference type="NCBIfam" id="TIGR01016">
    <property type="entry name" value="sucCoAbeta"/>
    <property type="match status" value="1"/>
</dbReference>
<dbReference type="HAMAP" id="MF_00558">
    <property type="entry name" value="Succ_CoA_beta"/>
    <property type="match status" value="1"/>
</dbReference>
<evidence type="ECO:0000256" key="2">
    <source>
        <dbReference type="ARBA" id="ARBA00022532"/>
    </source>
</evidence>
<dbReference type="EMBL" id="CZRL01000070">
    <property type="protein sequence ID" value="CUS51855.1"/>
    <property type="molecule type" value="Genomic_DNA"/>
</dbReference>
<dbReference type="InterPro" id="IPR005809">
    <property type="entry name" value="Succ_CoA_ligase-like_bsu"/>
</dbReference>
<feature type="domain" description="ATP-citrate synthase/succinyl-CoA ligase C-terminal" evidence="7">
    <location>
        <begin position="262"/>
        <end position="382"/>
    </location>
</feature>
<name>A0A160TQH6_9ZZZZ</name>
<keyword evidence="2" id="KW-0816">Tricarboxylic acid cycle</keyword>
<evidence type="ECO:0000256" key="3">
    <source>
        <dbReference type="ARBA" id="ARBA00022598"/>
    </source>
</evidence>
<dbReference type="PROSITE" id="PS01217">
    <property type="entry name" value="SUCCINYL_COA_LIG_3"/>
    <property type="match status" value="1"/>
</dbReference>
<dbReference type="GO" id="GO:0006104">
    <property type="term" value="P:succinyl-CoA metabolic process"/>
    <property type="evidence" value="ECO:0007669"/>
    <property type="project" value="TreeGrafter"/>
</dbReference>
<evidence type="ECO:0000256" key="1">
    <source>
        <dbReference type="ARBA" id="ARBA00001946"/>
    </source>
</evidence>
<keyword evidence="5" id="KW-0547">Nucleotide-binding</keyword>
<keyword evidence="6" id="KW-0460">Magnesium</keyword>
<evidence type="ECO:0000259" key="7">
    <source>
        <dbReference type="Pfam" id="PF00549"/>
    </source>
</evidence>
<dbReference type="GO" id="GO:0046872">
    <property type="term" value="F:metal ion binding"/>
    <property type="evidence" value="ECO:0007669"/>
    <property type="project" value="UniProtKB-KW"/>
</dbReference>
<evidence type="ECO:0000256" key="4">
    <source>
        <dbReference type="ARBA" id="ARBA00022723"/>
    </source>
</evidence>
<dbReference type="SUPFAM" id="SSF52210">
    <property type="entry name" value="Succinyl-CoA synthetase domains"/>
    <property type="match status" value="1"/>
</dbReference>
<protein>
    <submittedName>
        <fullName evidence="9">Succinyl-CoA ligase [ADP-forming] beta chain</fullName>
        <ecNumber evidence="9">6.2.1.5</ecNumber>
    </submittedName>
</protein>
<dbReference type="InterPro" id="IPR005811">
    <property type="entry name" value="SUCC_ACL_C"/>
</dbReference>
<dbReference type="FunFam" id="3.30.470.20:FF:000002">
    <property type="entry name" value="Succinate--CoA ligase [ADP-forming] subunit beta"/>
    <property type="match status" value="1"/>
</dbReference>
<evidence type="ECO:0000259" key="8">
    <source>
        <dbReference type="Pfam" id="PF08442"/>
    </source>
</evidence>
<dbReference type="EC" id="6.2.1.5" evidence="9"/>
<dbReference type="GO" id="GO:0006099">
    <property type="term" value="P:tricarboxylic acid cycle"/>
    <property type="evidence" value="ECO:0007669"/>
    <property type="project" value="UniProtKB-KW"/>
</dbReference>
<dbReference type="PANTHER" id="PTHR11815">
    <property type="entry name" value="SUCCINYL-COA SYNTHETASE BETA CHAIN"/>
    <property type="match status" value="1"/>
</dbReference>
<dbReference type="Gene3D" id="3.30.1490.20">
    <property type="entry name" value="ATP-grasp fold, A domain"/>
    <property type="match status" value="1"/>
</dbReference>
<dbReference type="Gene3D" id="3.40.50.261">
    <property type="entry name" value="Succinyl-CoA synthetase domains"/>
    <property type="match status" value="1"/>
</dbReference>
<dbReference type="PANTHER" id="PTHR11815:SF10">
    <property type="entry name" value="SUCCINATE--COA LIGASE [GDP-FORMING] SUBUNIT BETA, MITOCHONDRIAL"/>
    <property type="match status" value="1"/>
</dbReference>
<dbReference type="GO" id="GO:0005829">
    <property type="term" value="C:cytosol"/>
    <property type="evidence" value="ECO:0007669"/>
    <property type="project" value="TreeGrafter"/>
</dbReference>
<evidence type="ECO:0000313" key="9">
    <source>
        <dbReference type="EMBL" id="CUS51855.1"/>
    </source>
</evidence>